<proteinExistence type="predicted"/>
<accession>V6LUF9</accession>
<evidence type="ECO:0000259" key="1">
    <source>
        <dbReference type="PROSITE" id="PS50829"/>
    </source>
</evidence>
<dbReference type="Gene3D" id="3.30.1490.40">
    <property type="match status" value="1"/>
</dbReference>
<dbReference type="AlphaFoldDB" id="V6LUF9"/>
<evidence type="ECO:0000313" key="2">
    <source>
        <dbReference type="EMBL" id="EST48257.1"/>
    </source>
</evidence>
<dbReference type="InterPro" id="IPR003169">
    <property type="entry name" value="GYF"/>
</dbReference>
<dbReference type="InterPro" id="IPR035445">
    <property type="entry name" value="GYF-like_dom_sf"/>
</dbReference>
<feature type="domain" description="GYF" evidence="1">
    <location>
        <begin position="179"/>
        <end position="228"/>
    </location>
</feature>
<keyword evidence="4" id="KW-1185">Reference proteome</keyword>
<gene>
    <name evidence="2" type="ORF">SS50377_11599</name>
    <name evidence="3" type="ORF">SS50377_25765</name>
</gene>
<reference evidence="3" key="2">
    <citation type="submission" date="2020-12" db="EMBL/GenBank/DDBJ databases">
        <title>New Spironucleus salmonicida genome in near-complete chromosomes.</title>
        <authorList>
            <person name="Xu F."/>
            <person name="Kurt Z."/>
            <person name="Jimenez-Gonzalez A."/>
            <person name="Astvaldsson A."/>
            <person name="Andersson J.O."/>
            <person name="Svard S.G."/>
        </authorList>
    </citation>
    <scope>NUCLEOTIDE SEQUENCE</scope>
    <source>
        <strain evidence="3">ATCC 50377</strain>
    </source>
</reference>
<dbReference type="Pfam" id="PF02213">
    <property type="entry name" value="GYF"/>
    <property type="match status" value="1"/>
</dbReference>
<sequence>MDLNSINNILSKLPIDNGIPLELLVLQSGDSIISQAILDEPRQLQFFPTTMPLLMKKGDTSGKKLYVKPNKLRQAEPRKNPIKFKNADAKVSIPQDIAYKTSINVSEYQILDSEDEGDLTSLLEPQAQDIEQFIDQPKKVAYQPKKTVGISEIIGKPANSLDTKKHIQVPQSQQSTRKAYQWMYLDASNNFQGPFGQSLMKNWFDGGHLPRTLPIKLAGVDKKFVPLFQRWEESCAQYKSTPFSCEPLPYN</sequence>
<protein>
    <submittedName>
        <fullName evidence="3">GYF domain-containing protein</fullName>
    </submittedName>
</protein>
<dbReference type="EMBL" id="AUWU02000006">
    <property type="protein sequence ID" value="KAH0571576.1"/>
    <property type="molecule type" value="Genomic_DNA"/>
</dbReference>
<dbReference type="Proteomes" id="UP000018208">
    <property type="component" value="Unassembled WGS sequence"/>
</dbReference>
<dbReference type="EMBL" id="KI545996">
    <property type="protein sequence ID" value="EST48257.1"/>
    <property type="molecule type" value="Genomic_DNA"/>
</dbReference>
<name>V6LUF9_9EUKA</name>
<reference evidence="2 3" key="1">
    <citation type="journal article" date="2014" name="PLoS Genet.">
        <title>The Genome of Spironucleus salmonicida Highlights a Fish Pathogen Adapted to Fluctuating Environments.</title>
        <authorList>
            <person name="Xu F."/>
            <person name="Jerlstrom-Hultqvist J."/>
            <person name="Einarsson E."/>
            <person name="Astvaldsson A."/>
            <person name="Svard S.G."/>
            <person name="Andersson J.O."/>
        </authorList>
    </citation>
    <scope>NUCLEOTIDE SEQUENCE</scope>
    <source>
        <strain evidence="3">ATCC 50377</strain>
    </source>
</reference>
<evidence type="ECO:0000313" key="4">
    <source>
        <dbReference type="Proteomes" id="UP000018208"/>
    </source>
</evidence>
<evidence type="ECO:0000313" key="3">
    <source>
        <dbReference type="EMBL" id="KAH0571576.1"/>
    </source>
</evidence>
<dbReference type="VEuPathDB" id="GiardiaDB:SS50377_25765"/>
<dbReference type="SUPFAM" id="SSF55277">
    <property type="entry name" value="GYF domain"/>
    <property type="match status" value="1"/>
</dbReference>
<dbReference type="PROSITE" id="PS50829">
    <property type="entry name" value="GYF"/>
    <property type="match status" value="1"/>
</dbReference>
<organism evidence="2">
    <name type="scientific">Spironucleus salmonicida</name>
    <dbReference type="NCBI Taxonomy" id="348837"/>
    <lineage>
        <taxon>Eukaryota</taxon>
        <taxon>Metamonada</taxon>
        <taxon>Diplomonadida</taxon>
        <taxon>Hexamitidae</taxon>
        <taxon>Hexamitinae</taxon>
        <taxon>Spironucleus</taxon>
    </lineage>
</organism>